<dbReference type="VEuPathDB" id="FungiDB:H257_12467"/>
<comment type="caution">
    <text evidence="3">The sequence shown here is derived from an EMBL/GenBank/DDBJ whole genome shotgun (WGS) entry which is preliminary data.</text>
</comment>
<dbReference type="InterPro" id="IPR009057">
    <property type="entry name" value="Homeodomain-like_sf"/>
</dbReference>
<evidence type="ECO:0000256" key="1">
    <source>
        <dbReference type="SAM" id="MobiDB-lite"/>
    </source>
</evidence>
<gene>
    <name evidence="3" type="ORF">DYB30_010493</name>
</gene>
<feature type="region of interest" description="Disordered" evidence="1">
    <location>
        <begin position="299"/>
        <end position="367"/>
    </location>
</feature>
<accession>A0A397CHJ7</accession>
<evidence type="ECO:0000313" key="4">
    <source>
        <dbReference type="Proteomes" id="UP000266643"/>
    </source>
</evidence>
<feature type="compositionally biased region" description="Basic and acidic residues" evidence="1">
    <location>
        <begin position="335"/>
        <end position="350"/>
    </location>
</feature>
<feature type="domain" description="HTH psq-type" evidence="2">
    <location>
        <begin position="174"/>
        <end position="215"/>
    </location>
</feature>
<feature type="compositionally biased region" description="Polar residues" evidence="1">
    <location>
        <begin position="353"/>
        <end position="367"/>
    </location>
</feature>
<dbReference type="InterPro" id="IPR007889">
    <property type="entry name" value="HTH_Psq"/>
</dbReference>
<dbReference type="AlphaFoldDB" id="A0A397CHJ7"/>
<reference evidence="3 4" key="1">
    <citation type="submission" date="2018-08" db="EMBL/GenBank/DDBJ databases">
        <title>Aphanomyces genome sequencing and annotation.</title>
        <authorList>
            <person name="Minardi D."/>
            <person name="Oidtmann B."/>
            <person name="Van Der Giezen M."/>
            <person name="Studholme D.J."/>
        </authorList>
    </citation>
    <scope>NUCLEOTIDE SEQUENCE [LARGE SCALE GENOMIC DNA]</scope>
    <source>
        <strain evidence="3 4">D2</strain>
    </source>
</reference>
<dbReference type="Proteomes" id="UP000266643">
    <property type="component" value="Unassembled WGS sequence"/>
</dbReference>
<protein>
    <recommendedName>
        <fullName evidence="2">HTH psq-type domain-containing protein</fullName>
    </recommendedName>
</protein>
<name>A0A397CHJ7_APHAT</name>
<evidence type="ECO:0000259" key="2">
    <source>
        <dbReference type="Pfam" id="PF04218"/>
    </source>
</evidence>
<evidence type="ECO:0000313" key="3">
    <source>
        <dbReference type="EMBL" id="RHY46643.1"/>
    </source>
</evidence>
<sequence>MKNDQDGQLSFARHVYANPLNPEICPVLSLGVLLFTRGANLPGSPSLLFGYNAKERFSTWLRNTCSNSEDDIVSMGLAIADIGTHSFRKGVASSLSNCPGGPQAVSIWLRAGWSLGSVQGLNVNDAEFGILPPHFGNMAVVTPAQWEQILPGYSTFYPPPKGDRAGVMSKKRPLREKLAIVEEWEKSGGSKYVVAKKYGLQSSQITRWARNKATLVERASAHPNNLTLHVGRCVTNPDAEEKLLAIYRHRRENDLPMTANILIEQVLTIDPNFHHGAKKALTSWVYGFIERNKLAVSRSKRNSVTEVATRRASAKPRKSTTSTTAARPKAPIAGDDGKDGQTSKQAKGDVIKGNQTEENSLLQPSTDTAEDLSAAACRHVRLFKDALGSEYYYAALDLLSDPAVARTFMVMGDDDRLGWLQWKLTKAASS</sequence>
<dbReference type="VEuPathDB" id="FungiDB:H257_13856"/>
<proteinExistence type="predicted"/>
<dbReference type="Gene3D" id="1.10.10.60">
    <property type="entry name" value="Homeodomain-like"/>
    <property type="match status" value="1"/>
</dbReference>
<dbReference type="GO" id="GO:0003677">
    <property type="term" value="F:DNA binding"/>
    <property type="evidence" value="ECO:0007669"/>
    <property type="project" value="InterPro"/>
</dbReference>
<organism evidence="3 4">
    <name type="scientific">Aphanomyces astaci</name>
    <name type="common">Crayfish plague agent</name>
    <dbReference type="NCBI Taxonomy" id="112090"/>
    <lineage>
        <taxon>Eukaryota</taxon>
        <taxon>Sar</taxon>
        <taxon>Stramenopiles</taxon>
        <taxon>Oomycota</taxon>
        <taxon>Saprolegniomycetes</taxon>
        <taxon>Saprolegniales</taxon>
        <taxon>Verrucalvaceae</taxon>
        <taxon>Aphanomyces</taxon>
    </lineage>
</organism>
<dbReference type="Pfam" id="PF04218">
    <property type="entry name" value="CENP-B_N"/>
    <property type="match status" value="1"/>
</dbReference>
<dbReference type="SUPFAM" id="SSF46689">
    <property type="entry name" value="Homeodomain-like"/>
    <property type="match status" value="1"/>
</dbReference>
<dbReference type="EMBL" id="QUTD01008344">
    <property type="protein sequence ID" value="RHY46643.1"/>
    <property type="molecule type" value="Genomic_DNA"/>
</dbReference>